<sequence>MTNSLKSEKGGTLMLVFGFIVMLSIVVAPLAMSTNIGLLQAKTNANSEQSFTEAHSGMTVFARMYEDMKKVDNTENTVANIERLVQAVNDMDELDVQAVIVKNSSGKPIAVTFEAKHGVGNQVRSSKLNYKLEPVYVPTTPPTVVIPTPSPTPGPTPTPTVPAPGTGNKVLLKNSTTVQNNKLFAACYILPATGQALPLTHILNTFTDTQFQGWFGDTANYYLNQSAAAITNAFQNVFSDSRYSDVAALNSTVTSTEISKYQTGPAIINAGNVNISGSPSTVITSPVVINKDSNGNAVVANGNLYFKDIVKAPILFDGDVRVGGNLVFRQLDDNNTITFNHNVLVKGNVVIGEGTIDNLVIEGDLIVGGNLTVKNTFDNLIVKGDIIVAGDVNIDSTVLRWHVNGGMVVKGNMTATNGITSLDVKKSVTVKGNLKLTNPVSESREGVTGKFAIGGSLQVNGVLEIRNSVYGFTIEGNVIVNQDFTFFNVIEKNMKVKGSIYVKGNFSLNNTVHDFNVDGNVVVDGNFTAASTLERNFVIGGSLVTKGSIAFQNTIKSNVTMKIGENLISKTNLTFNPWTLYGSLDIGNMLLVFKDATFHNLDSDWKKNTMKGFYVGGTTSFNEQYAQSWYVNDLDSGGRQESICIK</sequence>
<gene>
    <name evidence="2" type="ORF">FHS16_001270</name>
</gene>
<keyword evidence="1" id="KW-0472">Membrane</keyword>
<reference evidence="2 3" key="1">
    <citation type="submission" date="2020-08" db="EMBL/GenBank/DDBJ databases">
        <title>Genomic Encyclopedia of Type Strains, Phase III (KMG-III): the genomes of soil and plant-associated and newly described type strains.</title>
        <authorList>
            <person name="Whitman W."/>
        </authorList>
    </citation>
    <scope>NUCLEOTIDE SEQUENCE [LARGE SCALE GENOMIC DNA]</scope>
    <source>
        <strain evidence="2 3">CECT 8234</strain>
    </source>
</reference>
<dbReference type="RefSeq" id="WP_183560003.1">
    <property type="nucleotide sequence ID" value="NZ_CBCSLB010000002.1"/>
</dbReference>
<dbReference type="Proteomes" id="UP000518605">
    <property type="component" value="Unassembled WGS sequence"/>
</dbReference>
<proteinExistence type="predicted"/>
<keyword evidence="3" id="KW-1185">Reference proteome</keyword>
<dbReference type="EMBL" id="JACHXW010000003">
    <property type="protein sequence ID" value="MBB3151227.1"/>
    <property type="molecule type" value="Genomic_DNA"/>
</dbReference>
<evidence type="ECO:0000313" key="3">
    <source>
        <dbReference type="Proteomes" id="UP000518605"/>
    </source>
</evidence>
<evidence type="ECO:0000313" key="2">
    <source>
        <dbReference type="EMBL" id="MBB3151227.1"/>
    </source>
</evidence>
<evidence type="ECO:0000256" key="1">
    <source>
        <dbReference type="SAM" id="Phobius"/>
    </source>
</evidence>
<keyword evidence="1" id="KW-0812">Transmembrane</keyword>
<protein>
    <submittedName>
        <fullName evidence="2">Cytoskeletal protein CcmA (Bactofilin family)</fullName>
    </submittedName>
</protein>
<feature type="transmembrane region" description="Helical" evidence="1">
    <location>
        <begin position="12"/>
        <end position="32"/>
    </location>
</feature>
<organism evidence="2 3">
    <name type="scientific">Paenibacillus endophyticus</name>
    <dbReference type="NCBI Taxonomy" id="1294268"/>
    <lineage>
        <taxon>Bacteria</taxon>
        <taxon>Bacillati</taxon>
        <taxon>Bacillota</taxon>
        <taxon>Bacilli</taxon>
        <taxon>Bacillales</taxon>
        <taxon>Paenibacillaceae</taxon>
        <taxon>Paenibacillus</taxon>
    </lineage>
</organism>
<name>A0A7W5G9R3_9BACL</name>
<dbReference type="AlphaFoldDB" id="A0A7W5G9R3"/>
<accession>A0A7W5G9R3</accession>
<comment type="caution">
    <text evidence="2">The sequence shown here is derived from an EMBL/GenBank/DDBJ whole genome shotgun (WGS) entry which is preliminary data.</text>
</comment>
<keyword evidence="1" id="KW-1133">Transmembrane helix</keyword>